<dbReference type="InterPro" id="IPR041698">
    <property type="entry name" value="Methyltransf_25"/>
</dbReference>
<feature type="domain" description="Methyltransferase" evidence="1">
    <location>
        <begin position="64"/>
        <end position="161"/>
    </location>
</feature>
<protein>
    <submittedName>
        <fullName evidence="2">SAM-dependent methyltransferase</fullName>
    </submittedName>
</protein>
<name>A0A162LAB2_9PROT</name>
<comment type="caution">
    <text evidence="2">The sequence shown here is derived from an EMBL/GenBank/DDBJ whole genome shotgun (WGS) entry which is preliminary data.</text>
</comment>
<dbReference type="SUPFAM" id="SSF53335">
    <property type="entry name" value="S-adenosyl-L-methionine-dependent methyltransferases"/>
    <property type="match status" value="1"/>
</dbReference>
<evidence type="ECO:0000259" key="1">
    <source>
        <dbReference type="Pfam" id="PF13649"/>
    </source>
</evidence>
<dbReference type="CDD" id="cd02440">
    <property type="entry name" value="AdoMet_MTases"/>
    <property type="match status" value="1"/>
</dbReference>
<dbReference type="GO" id="GO:0008168">
    <property type="term" value="F:methyltransferase activity"/>
    <property type="evidence" value="ECO:0007669"/>
    <property type="project" value="UniProtKB-KW"/>
</dbReference>
<evidence type="ECO:0000313" key="3">
    <source>
        <dbReference type="Proteomes" id="UP000075787"/>
    </source>
</evidence>
<dbReference type="GO" id="GO:0032259">
    <property type="term" value="P:methylation"/>
    <property type="evidence" value="ECO:0007669"/>
    <property type="project" value="UniProtKB-KW"/>
</dbReference>
<keyword evidence="2" id="KW-0808">Transferase</keyword>
<dbReference type="Pfam" id="PF13649">
    <property type="entry name" value="Methyltransf_25"/>
    <property type="match status" value="1"/>
</dbReference>
<dbReference type="Proteomes" id="UP000075787">
    <property type="component" value="Unassembled WGS sequence"/>
</dbReference>
<dbReference type="InterPro" id="IPR029063">
    <property type="entry name" value="SAM-dependent_MTases_sf"/>
</dbReference>
<gene>
    <name evidence="2" type="ORF">AUP44_25730</name>
</gene>
<sequence length="216" mass="23241">MVTFSMKRAGCAEHRRTARGRGSDFVAFFRAWMGDPLRVASVMPSGEGLARLITSEVTPATGPVLELGPGTGVFTRALLARGVAERDLTLIEFGAEFAGMLTRRFPEARIVQADAAKLKQCRLYDGAPAGAVISGLPVLSMPARKVMAILTGAFGYLKPGGAFYQFTYGPRCPISRRILDRLGLKAVKIGSTRRNLPPASVYRITRRPALKSAVAT</sequence>
<reference evidence="2 3" key="1">
    <citation type="submission" date="2015-12" db="EMBL/GenBank/DDBJ databases">
        <title>Genome sequence of Tistrella mobilis MCCC 1A02139.</title>
        <authorList>
            <person name="Lu L."/>
            <person name="Lai Q."/>
            <person name="Shao Z."/>
            <person name="Qian P."/>
        </authorList>
    </citation>
    <scope>NUCLEOTIDE SEQUENCE [LARGE SCALE GENOMIC DNA]</scope>
    <source>
        <strain evidence="2 3">MCCC 1A02139</strain>
    </source>
</reference>
<dbReference type="EMBL" id="LPZR01000097">
    <property type="protein sequence ID" value="KYO54090.1"/>
    <property type="molecule type" value="Genomic_DNA"/>
</dbReference>
<proteinExistence type="predicted"/>
<organism evidence="2 3">
    <name type="scientific">Tistrella mobilis</name>
    <dbReference type="NCBI Taxonomy" id="171437"/>
    <lineage>
        <taxon>Bacteria</taxon>
        <taxon>Pseudomonadati</taxon>
        <taxon>Pseudomonadota</taxon>
        <taxon>Alphaproteobacteria</taxon>
        <taxon>Geminicoccales</taxon>
        <taxon>Geminicoccaceae</taxon>
        <taxon>Tistrella</taxon>
    </lineage>
</organism>
<evidence type="ECO:0000313" key="2">
    <source>
        <dbReference type="EMBL" id="KYO54090.1"/>
    </source>
</evidence>
<dbReference type="Gene3D" id="3.40.50.150">
    <property type="entry name" value="Vaccinia Virus protein VP39"/>
    <property type="match status" value="1"/>
</dbReference>
<dbReference type="FunFam" id="3.40.50.150:FF:000346">
    <property type="entry name" value="Phospholipid N-methyltransferase"/>
    <property type="match status" value="1"/>
</dbReference>
<dbReference type="OrthoDB" id="9805585at2"/>
<dbReference type="AlphaFoldDB" id="A0A162LAB2"/>
<accession>A0A162LAB2</accession>
<keyword evidence="2" id="KW-0489">Methyltransferase</keyword>